<keyword evidence="1" id="KW-0805">Transcription regulation</keyword>
<proteinExistence type="predicted"/>
<dbReference type="SUPFAM" id="SSF53822">
    <property type="entry name" value="Periplasmic binding protein-like I"/>
    <property type="match status" value="1"/>
</dbReference>
<evidence type="ECO:0000313" key="5">
    <source>
        <dbReference type="EMBL" id="PRY27122.1"/>
    </source>
</evidence>
<dbReference type="InterPro" id="IPR028082">
    <property type="entry name" value="Peripla_BP_I"/>
</dbReference>
<dbReference type="Proteomes" id="UP000239209">
    <property type="component" value="Unassembled WGS sequence"/>
</dbReference>
<protein>
    <submittedName>
        <fullName evidence="5">Diguanylate cyclase (GGDEF)-like protein</fullName>
    </submittedName>
</protein>
<dbReference type="InterPro" id="IPR000160">
    <property type="entry name" value="GGDEF_dom"/>
</dbReference>
<accession>A0A2T0S164</accession>
<dbReference type="CDD" id="cd06267">
    <property type="entry name" value="PBP1_LacI_sugar_binding-like"/>
    <property type="match status" value="1"/>
</dbReference>
<evidence type="ECO:0000256" key="3">
    <source>
        <dbReference type="ARBA" id="ARBA00023163"/>
    </source>
</evidence>
<dbReference type="AlphaFoldDB" id="A0A2T0S164"/>
<comment type="caution">
    <text evidence="5">The sequence shown here is derived from an EMBL/GenBank/DDBJ whole genome shotgun (WGS) entry which is preliminary data.</text>
</comment>
<reference evidence="5 6" key="1">
    <citation type="submission" date="2018-03" db="EMBL/GenBank/DDBJ databases">
        <title>Genomic Encyclopedia of Archaeal and Bacterial Type Strains, Phase II (KMG-II): from individual species to whole genera.</title>
        <authorList>
            <person name="Goeker M."/>
        </authorList>
    </citation>
    <scope>NUCLEOTIDE SEQUENCE [LARGE SCALE GENOMIC DNA]</scope>
    <source>
        <strain evidence="5 6">DSM 45348</strain>
    </source>
</reference>
<sequence>MPDIRTFAVLSPFVGGDYFGALIAGVNRAAVEAAHRIIAIQTLNPGAVDAESSGLPDFRQPIAWSYLDGVLVLPGAIHPSYAKALRDSGVPVVAIGHELPGADVPVVLVDNRGGVEESVNHLIAHGHERIAFGGDLDTFDVRERYEAYRTALLDNGIDPDPALLLTTPDNMETGGRLLAGKLLAAGMPATAVVLGTDRNAVGLMETLAAAGHDVPGAVAVVGFDDIPQAQFLRPSLSSVQQPLDRLARVAYDLLTDGWENRSAATHTVPSVFVARDSCGCPPKELEISETTYRAMFQENVYLDQTLNIQYRLSFELLGRHDRDPLDLSWLGRTPAVGGCLGLWRTADDPAGTIPEREIEIVGAFSAGRQQPETAKGLVLAREFPPVDMFALADGAADETVFVVPVRSETHDWGLLAAVGRIQDTTPPGREMMNHSGALLAMALEQDALLRSLRESDERLRQAALHDDLTGLPNRALFTERLRQAWQRSTADPGHRFALLFLDLDGFKQVNDSLGHATGDQLLVYVARRLHGLLRDGDTAARLGGDEFVILLDGVDLPHGPNHVSERIRTLFVDPILLDGQEIRVGASVGVATSVEGLSSPDDVLRQADAAMYDTKQRRKANRAA</sequence>
<dbReference type="RefSeq" id="WP_158277803.1">
    <property type="nucleotide sequence ID" value="NZ_PVZG01000011.1"/>
</dbReference>
<name>A0A2T0S164_9ACTN</name>
<dbReference type="InterPro" id="IPR043128">
    <property type="entry name" value="Rev_trsase/Diguanyl_cyclase"/>
</dbReference>
<gene>
    <name evidence="5" type="ORF">CLV70_11186</name>
</gene>
<dbReference type="OrthoDB" id="8864477at2"/>
<dbReference type="NCBIfam" id="TIGR00254">
    <property type="entry name" value="GGDEF"/>
    <property type="match status" value="1"/>
</dbReference>
<dbReference type="Gene3D" id="3.40.50.2300">
    <property type="match status" value="2"/>
</dbReference>
<keyword evidence="3" id="KW-0804">Transcription</keyword>
<dbReference type="InterPro" id="IPR046335">
    <property type="entry name" value="LacI/GalR-like_sensor"/>
</dbReference>
<dbReference type="InterPro" id="IPR052163">
    <property type="entry name" value="DGC-Regulatory_Protein"/>
</dbReference>
<dbReference type="CDD" id="cd01949">
    <property type="entry name" value="GGDEF"/>
    <property type="match status" value="1"/>
</dbReference>
<dbReference type="Pfam" id="PF13377">
    <property type="entry name" value="Peripla_BP_3"/>
    <property type="match status" value="1"/>
</dbReference>
<dbReference type="SUPFAM" id="SSF55073">
    <property type="entry name" value="Nucleotide cyclase"/>
    <property type="match status" value="1"/>
</dbReference>
<evidence type="ECO:0000259" key="4">
    <source>
        <dbReference type="PROSITE" id="PS50887"/>
    </source>
</evidence>
<dbReference type="Pfam" id="PF00990">
    <property type="entry name" value="GGDEF"/>
    <property type="match status" value="1"/>
</dbReference>
<keyword evidence="2" id="KW-0238">DNA-binding</keyword>
<dbReference type="PANTHER" id="PTHR46663">
    <property type="entry name" value="DIGUANYLATE CYCLASE DGCT-RELATED"/>
    <property type="match status" value="1"/>
</dbReference>
<evidence type="ECO:0000313" key="6">
    <source>
        <dbReference type="Proteomes" id="UP000239209"/>
    </source>
</evidence>
<dbReference type="GO" id="GO:0003677">
    <property type="term" value="F:DNA binding"/>
    <property type="evidence" value="ECO:0007669"/>
    <property type="project" value="UniProtKB-KW"/>
</dbReference>
<keyword evidence="6" id="KW-1185">Reference proteome</keyword>
<dbReference type="InterPro" id="IPR029787">
    <property type="entry name" value="Nucleotide_cyclase"/>
</dbReference>
<dbReference type="PROSITE" id="PS50887">
    <property type="entry name" value="GGDEF"/>
    <property type="match status" value="1"/>
</dbReference>
<evidence type="ECO:0000256" key="1">
    <source>
        <dbReference type="ARBA" id="ARBA00023015"/>
    </source>
</evidence>
<dbReference type="PANTHER" id="PTHR46663:SF3">
    <property type="entry name" value="SLL0267 PROTEIN"/>
    <property type="match status" value="1"/>
</dbReference>
<dbReference type="Gene3D" id="3.30.70.270">
    <property type="match status" value="1"/>
</dbReference>
<evidence type="ECO:0000256" key="2">
    <source>
        <dbReference type="ARBA" id="ARBA00023125"/>
    </source>
</evidence>
<dbReference type="SMART" id="SM00267">
    <property type="entry name" value="GGDEF"/>
    <property type="match status" value="1"/>
</dbReference>
<feature type="domain" description="GGDEF" evidence="4">
    <location>
        <begin position="494"/>
        <end position="624"/>
    </location>
</feature>
<organism evidence="5 6">
    <name type="scientific">Pseudosporangium ferrugineum</name>
    <dbReference type="NCBI Taxonomy" id="439699"/>
    <lineage>
        <taxon>Bacteria</taxon>
        <taxon>Bacillati</taxon>
        <taxon>Actinomycetota</taxon>
        <taxon>Actinomycetes</taxon>
        <taxon>Micromonosporales</taxon>
        <taxon>Micromonosporaceae</taxon>
        <taxon>Pseudosporangium</taxon>
    </lineage>
</organism>
<dbReference type="EMBL" id="PVZG01000011">
    <property type="protein sequence ID" value="PRY27122.1"/>
    <property type="molecule type" value="Genomic_DNA"/>
</dbReference>